<keyword evidence="2" id="KW-1185">Reference proteome</keyword>
<sequence>MACHPYGPPAMFFARPRRSALQPRSARHAVPAACWIAGILLGSAAGAALAQSSCSSDGTPVPPVLYERFLNADCEACWAGAPRHAPSPSALVLDWITPGSRGDEAPLSAAAIPEALERLRQLGRPAPQGSDTHVAELAPNAAGSRARGLRVAHGLPLNDYIGVSLSLRKNPSLPAGPYRYTLVLAETLPSGTERSPVERSVVRGMLQGTWEAPANRSASAQPLQELRSMRLPEGAQAERLFVAAWVEDASGRIALAARSQCGSLP</sequence>
<dbReference type="EMBL" id="FOMQ01000012">
    <property type="protein sequence ID" value="SFE04159.1"/>
    <property type="molecule type" value="Genomic_DNA"/>
</dbReference>
<dbReference type="Proteomes" id="UP000199517">
    <property type="component" value="Unassembled WGS sequence"/>
</dbReference>
<protein>
    <submittedName>
        <fullName evidence="1">Uncharacterized protein</fullName>
    </submittedName>
</protein>
<reference evidence="2" key="1">
    <citation type="submission" date="2016-10" db="EMBL/GenBank/DDBJ databases">
        <authorList>
            <person name="Varghese N."/>
            <person name="Submissions S."/>
        </authorList>
    </citation>
    <scope>NUCLEOTIDE SEQUENCE [LARGE SCALE GENOMIC DNA]</scope>
    <source>
        <strain evidence="2">DSM 7481</strain>
    </source>
</reference>
<dbReference type="STRING" id="32040.SAMN04489710_11279"/>
<name>A0A1I1X9W0_9BURK</name>
<dbReference type="AlphaFoldDB" id="A0A1I1X9W0"/>
<evidence type="ECO:0000313" key="2">
    <source>
        <dbReference type="Proteomes" id="UP000199517"/>
    </source>
</evidence>
<accession>A0A1I1X9W0</accession>
<organism evidence="1 2">
    <name type="scientific">Paracidovorax konjaci</name>
    <dbReference type="NCBI Taxonomy" id="32040"/>
    <lineage>
        <taxon>Bacteria</taxon>
        <taxon>Pseudomonadati</taxon>
        <taxon>Pseudomonadota</taxon>
        <taxon>Betaproteobacteria</taxon>
        <taxon>Burkholderiales</taxon>
        <taxon>Comamonadaceae</taxon>
        <taxon>Paracidovorax</taxon>
    </lineage>
</organism>
<evidence type="ECO:0000313" key="1">
    <source>
        <dbReference type="EMBL" id="SFE04159.1"/>
    </source>
</evidence>
<gene>
    <name evidence="1" type="ORF">SAMN04489710_11279</name>
</gene>
<proteinExistence type="predicted"/>